<protein>
    <submittedName>
        <fullName evidence="1">Uncharacterized protein</fullName>
    </submittedName>
</protein>
<sequence length="74" mass="7846">MATIAENLATAKANYAATLASISASPKPSYSIDGRSYSWVEYQKFILEQMAAIDKQTASESGSDTFEGVVFGGT</sequence>
<gene>
    <name evidence="2" type="ORF">UFOVP1045_27</name>
    <name evidence="3" type="ORF">UFOVP1194_81</name>
    <name evidence="4" type="ORF">UFOVP1641_77</name>
    <name evidence="1" type="ORF">UFOVP466_80</name>
</gene>
<organism evidence="1">
    <name type="scientific">uncultured Caudovirales phage</name>
    <dbReference type="NCBI Taxonomy" id="2100421"/>
    <lineage>
        <taxon>Viruses</taxon>
        <taxon>Duplodnaviria</taxon>
        <taxon>Heunggongvirae</taxon>
        <taxon>Uroviricota</taxon>
        <taxon>Caudoviricetes</taxon>
        <taxon>Peduoviridae</taxon>
        <taxon>Maltschvirus</taxon>
        <taxon>Maltschvirus maltsch</taxon>
    </lineage>
</organism>
<dbReference type="EMBL" id="LR797505">
    <property type="protein sequence ID" value="CAB4221840.1"/>
    <property type="molecule type" value="Genomic_DNA"/>
</dbReference>
<accession>A0A6J5MI85</accession>
<evidence type="ECO:0000313" key="2">
    <source>
        <dbReference type="EMBL" id="CAB4180431.1"/>
    </source>
</evidence>
<proteinExistence type="predicted"/>
<dbReference type="EMBL" id="LR797152">
    <property type="protein sequence ID" value="CAB4190636.1"/>
    <property type="molecule type" value="Genomic_DNA"/>
</dbReference>
<name>A0A6J5MI85_9CAUD</name>
<dbReference type="EMBL" id="LR796439">
    <property type="protein sequence ID" value="CAB4144890.1"/>
    <property type="molecule type" value="Genomic_DNA"/>
</dbReference>
<dbReference type="EMBL" id="LR796996">
    <property type="protein sequence ID" value="CAB4180431.1"/>
    <property type="molecule type" value="Genomic_DNA"/>
</dbReference>
<reference evidence="1" key="1">
    <citation type="submission" date="2020-04" db="EMBL/GenBank/DDBJ databases">
        <authorList>
            <person name="Chiriac C."/>
            <person name="Salcher M."/>
            <person name="Ghai R."/>
            <person name="Kavagutti S V."/>
        </authorList>
    </citation>
    <scope>NUCLEOTIDE SEQUENCE</scope>
</reference>
<evidence type="ECO:0000313" key="1">
    <source>
        <dbReference type="EMBL" id="CAB4144890.1"/>
    </source>
</evidence>
<evidence type="ECO:0000313" key="3">
    <source>
        <dbReference type="EMBL" id="CAB4190636.1"/>
    </source>
</evidence>
<evidence type="ECO:0000313" key="4">
    <source>
        <dbReference type="EMBL" id="CAB4221840.1"/>
    </source>
</evidence>